<dbReference type="AlphaFoldDB" id="A0A1T4XSE4"/>
<evidence type="ECO:0000256" key="1">
    <source>
        <dbReference type="SAM" id="Phobius"/>
    </source>
</evidence>
<dbReference type="EMBL" id="FUYJ01000001">
    <property type="protein sequence ID" value="SKA92496.1"/>
    <property type="molecule type" value="Genomic_DNA"/>
</dbReference>
<evidence type="ECO:0000313" key="2">
    <source>
        <dbReference type="EMBL" id="SKA92496.1"/>
    </source>
</evidence>
<name>A0A1T4XSE4_9BACL</name>
<feature type="transmembrane region" description="Helical" evidence="1">
    <location>
        <begin position="266"/>
        <end position="285"/>
    </location>
</feature>
<feature type="transmembrane region" description="Helical" evidence="1">
    <location>
        <begin position="226"/>
        <end position="246"/>
    </location>
</feature>
<feature type="transmembrane region" description="Helical" evidence="1">
    <location>
        <begin position="108"/>
        <end position="127"/>
    </location>
</feature>
<feature type="transmembrane region" description="Helical" evidence="1">
    <location>
        <begin position="26"/>
        <end position="44"/>
    </location>
</feature>
<gene>
    <name evidence="2" type="ORF">SAMN04244570_1312</name>
</gene>
<feature type="transmembrane region" description="Helical" evidence="1">
    <location>
        <begin position="77"/>
        <end position="96"/>
    </location>
</feature>
<reference evidence="3" key="1">
    <citation type="submission" date="2017-02" db="EMBL/GenBank/DDBJ databases">
        <authorList>
            <person name="Varghese N."/>
            <person name="Submissions S."/>
        </authorList>
    </citation>
    <scope>NUCLEOTIDE SEQUENCE [LARGE SCALE GENOMIC DNA]</scope>
    <source>
        <strain evidence="3">DSM 23966</strain>
    </source>
</reference>
<keyword evidence="1" id="KW-0812">Transmembrane</keyword>
<feature type="transmembrane region" description="Helical" evidence="1">
    <location>
        <begin position="201"/>
        <end position="219"/>
    </location>
</feature>
<dbReference type="InterPro" id="IPR025450">
    <property type="entry name" value="YndJ-like"/>
</dbReference>
<keyword evidence="1" id="KW-0472">Membrane</keyword>
<dbReference type="RefSeq" id="WP_176132488.1">
    <property type="nucleotide sequence ID" value="NZ_FUYJ01000001.1"/>
</dbReference>
<feature type="transmembrane region" description="Helical" evidence="1">
    <location>
        <begin position="175"/>
        <end position="195"/>
    </location>
</feature>
<accession>A0A1T4XSE4</accession>
<dbReference type="Proteomes" id="UP000190042">
    <property type="component" value="Unassembled WGS sequence"/>
</dbReference>
<keyword evidence="3" id="KW-1185">Reference proteome</keyword>
<protein>
    <submittedName>
        <fullName evidence="2">YndJ-like protein</fullName>
    </submittedName>
</protein>
<dbReference type="Pfam" id="PF14158">
    <property type="entry name" value="YndJ"/>
    <property type="match status" value="1"/>
</dbReference>
<keyword evidence="1" id="KW-1133">Transmembrane helix</keyword>
<evidence type="ECO:0000313" key="3">
    <source>
        <dbReference type="Proteomes" id="UP000190042"/>
    </source>
</evidence>
<feature type="transmembrane region" description="Helical" evidence="1">
    <location>
        <begin position="53"/>
        <end position="71"/>
    </location>
</feature>
<feature type="transmembrane region" description="Helical" evidence="1">
    <location>
        <begin position="139"/>
        <end position="163"/>
    </location>
</feature>
<sequence length="521" mass="59476">MPNFILVHVLLFFFTAVFNVNPWPYILLSVAQLVYIPIMLWLLCKERDWFFRVYPYFAVPAYAAVVIEQITSSDWDILLAAIYLWFTLYIALYGIFRFLHRGFTNLEEFAIDIGLIYLAMGGVWYFAFIAEIDLGFSPLLTWLTAIHFHYSAFLLPVFSGLIGRLHTSRLYRSSTAALLVAPMVVAIGITFSRWIEVGSVLLYVYGLAGIILIAWKLPFSNSLQKWLIRISFTALAVTISFSVLYVLSNGFGLFSVTIDFMLRFHGVLNCVFFALLGIVGWSLAIPPSRFKPHSFPISQIRGRQFAEKIGDVGRYRGLSDDLSVYKLESVNLSAHIIDFYENTTDYRLRASVNWHAWFKPFAFLYSFISKRTQQINLPFSNKEVEMTGSIYTLYDGLDGRENVRAWERKVGNETIFTALYSQHQTNGRMYMNIALPLPFTTMTGILELCSAGEDLRLTSNRSEPSSDAGVYVSIGSEGLFKLPLQEDFLIQDVGNGYLKATHTMRIFALPFLTIEYSINRC</sequence>
<organism evidence="2 3">
    <name type="scientific">Sporosarcina newyorkensis</name>
    <dbReference type="NCBI Taxonomy" id="759851"/>
    <lineage>
        <taxon>Bacteria</taxon>
        <taxon>Bacillati</taxon>
        <taxon>Bacillota</taxon>
        <taxon>Bacilli</taxon>
        <taxon>Bacillales</taxon>
        <taxon>Caryophanaceae</taxon>
        <taxon>Sporosarcina</taxon>
    </lineage>
</organism>
<proteinExistence type="predicted"/>